<evidence type="ECO:0000313" key="3">
    <source>
        <dbReference type="EMBL" id="CAB4216316.1"/>
    </source>
</evidence>
<dbReference type="EMBL" id="LR797438">
    <property type="protein sequence ID" value="CAB4216316.1"/>
    <property type="molecule type" value="Genomic_DNA"/>
</dbReference>
<name>A0A6J5SNT1_9CAUD</name>
<accession>A0A6J5SNT1</accession>
<evidence type="ECO:0000313" key="4">
    <source>
        <dbReference type="EMBL" id="CAB5230385.1"/>
    </source>
</evidence>
<protein>
    <submittedName>
        <fullName evidence="3">Uncharacterized protein</fullName>
    </submittedName>
</protein>
<sequence>MAAISGISGNVSGLTFGGVIKNWTANLTRATVDVSAFGNPARNRVAGIVDITGSFSGTMDSGTSPTNFLSVTSSAVLTLTAESGNTIAFSALIESCSMGVAVDGEATVNYTFALANTQATLGSAVSATWS</sequence>
<dbReference type="EMBL" id="LR797184">
    <property type="protein sequence ID" value="CAB4192145.1"/>
    <property type="molecule type" value="Genomic_DNA"/>
</dbReference>
<gene>
    <name evidence="1" type="ORF">UFOVP1128_37</name>
    <name evidence="2" type="ORF">UFOVP1237_9</name>
    <name evidence="3" type="ORF">UFOVP1489_11</name>
    <name evidence="4" type="ORF">UFOVP1575_6</name>
</gene>
<evidence type="ECO:0000313" key="1">
    <source>
        <dbReference type="EMBL" id="CAB4184768.1"/>
    </source>
</evidence>
<proteinExistence type="predicted"/>
<organism evidence="3">
    <name type="scientific">uncultured Caudovirales phage</name>
    <dbReference type="NCBI Taxonomy" id="2100421"/>
    <lineage>
        <taxon>Viruses</taxon>
        <taxon>Duplodnaviria</taxon>
        <taxon>Heunggongvirae</taxon>
        <taxon>Uroviricota</taxon>
        <taxon>Caudoviricetes</taxon>
        <taxon>Peduoviridae</taxon>
        <taxon>Maltschvirus</taxon>
        <taxon>Maltschvirus maltsch</taxon>
    </lineage>
</organism>
<reference evidence="3" key="1">
    <citation type="submission" date="2020-05" db="EMBL/GenBank/DDBJ databases">
        <authorList>
            <person name="Chiriac C."/>
            <person name="Salcher M."/>
            <person name="Ghai R."/>
            <person name="Kavagutti S V."/>
        </authorList>
    </citation>
    <scope>NUCLEOTIDE SEQUENCE</scope>
</reference>
<dbReference type="EMBL" id="LR798418">
    <property type="protein sequence ID" value="CAB5230385.1"/>
    <property type="molecule type" value="Genomic_DNA"/>
</dbReference>
<dbReference type="EMBL" id="LR797065">
    <property type="protein sequence ID" value="CAB4184768.1"/>
    <property type="molecule type" value="Genomic_DNA"/>
</dbReference>
<evidence type="ECO:0000313" key="2">
    <source>
        <dbReference type="EMBL" id="CAB4192145.1"/>
    </source>
</evidence>